<feature type="transmembrane region" description="Helical" evidence="7">
    <location>
        <begin position="107"/>
        <end position="127"/>
    </location>
</feature>
<comment type="caution">
    <text evidence="10">The sequence shown here is derived from an EMBL/GenBank/DDBJ whole genome shotgun (WGS) entry which is preliminary data.</text>
</comment>
<reference evidence="10 11" key="1">
    <citation type="journal article" date="2016" name="Nat. Commun.">
        <title>Thousands of microbial genomes shed light on interconnected biogeochemical processes in an aquifer system.</title>
        <authorList>
            <person name="Anantharaman K."/>
            <person name="Brown C.T."/>
            <person name="Hug L.A."/>
            <person name="Sharon I."/>
            <person name="Castelle C.J."/>
            <person name="Probst A.J."/>
            <person name="Thomas B.C."/>
            <person name="Singh A."/>
            <person name="Wilkins M.J."/>
            <person name="Karaoz U."/>
            <person name="Brodie E.L."/>
            <person name="Williams K.H."/>
            <person name="Hubbard S.S."/>
            <person name="Banfield J.F."/>
        </authorList>
    </citation>
    <scope>NUCLEOTIDE SEQUENCE [LARGE SCALE GENOMIC DNA]</scope>
</reference>
<comment type="similarity">
    <text evidence="2">Belongs to the bacterial sugar transferase family.</text>
</comment>
<dbReference type="EMBL" id="MFFF01000021">
    <property type="protein sequence ID" value="OGE99335.1"/>
    <property type="molecule type" value="Genomic_DNA"/>
</dbReference>
<feature type="domain" description="CoA-binding" evidence="9">
    <location>
        <begin position="138"/>
        <end position="219"/>
    </location>
</feature>
<dbReference type="Gene3D" id="3.40.50.720">
    <property type="entry name" value="NAD(P)-binding Rossmann-like Domain"/>
    <property type="match status" value="1"/>
</dbReference>
<dbReference type="InterPro" id="IPR017475">
    <property type="entry name" value="EPS_sugar_tfrase"/>
</dbReference>
<evidence type="ECO:0000256" key="3">
    <source>
        <dbReference type="ARBA" id="ARBA00022679"/>
    </source>
</evidence>
<proteinExistence type="inferred from homology"/>
<evidence type="ECO:0000256" key="6">
    <source>
        <dbReference type="ARBA" id="ARBA00023136"/>
    </source>
</evidence>
<dbReference type="PANTHER" id="PTHR30576">
    <property type="entry name" value="COLANIC BIOSYNTHESIS UDP-GLUCOSE LIPID CARRIER TRANSFERASE"/>
    <property type="match status" value="1"/>
</dbReference>
<evidence type="ECO:0000256" key="7">
    <source>
        <dbReference type="SAM" id="Phobius"/>
    </source>
</evidence>
<dbReference type="InterPro" id="IPR003781">
    <property type="entry name" value="CoA-bd"/>
</dbReference>
<dbReference type="Pfam" id="PF02629">
    <property type="entry name" value="CoA_binding"/>
    <property type="match status" value="1"/>
</dbReference>
<keyword evidence="3" id="KW-0808">Transferase</keyword>
<dbReference type="GO" id="GO:0016780">
    <property type="term" value="F:phosphotransferase activity, for other substituted phosphate groups"/>
    <property type="evidence" value="ECO:0007669"/>
    <property type="project" value="TreeGrafter"/>
</dbReference>
<dbReference type="AlphaFoldDB" id="A0A1F5QAW9"/>
<accession>A0A1F5QAW9</accession>
<feature type="transmembrane region" description="Helical" evidence="7">
    <location>
        <begin position="42"/>
        <end position="66"/>
    </location>
</feature>
<organism evidence="10 11">
    <name type="scientific">Candidatus Doudnabacteria bacterium RIFCSPLOWO2_02_FULL_48_13</name>
    <dbReference type="NCBI Taxonomy" id="1817845"/>
    <lineage>
        <taxon>Bacteria</taxon>
        <taxon>Candidatus Doudnaibacteriota</taxon>
    </lineage>
</organism>
<feature type="domain" description="Bacterial sugar transferase" evidence="8">
    <location>
        <begin position="269"/>
        <end position="452"/>
    </location>
</feature>
<dbReference type="Proteomes" id="UP000177235">
    <property type="component" value="Unassembled WGS sequence"/>
</dbReference>
<dbReference type="GO" id="GO:0016020">
    <property type="term" value="C:membrane"/>
    <property type="evidence" value="ECO:0007669"/>
    <property type="project" value="UniProtKB-SubCell"/>
</dbReference>
<evidence type="ECO:0000259" key="9">
    <source>
        <dbReference type="Pfam" id="PF02629"/>
    </source>
</evidence>
<feature type="transmembrane region" description="Helical" evidence="7">
    <location>
        <begin position="78"/>
        <end position="95"/>
    </location>
</feature>
<comment type="subcellular location">
    <subcellularLocation>
        <location evidence="1">Membrane</location>
        <topology evidence="1">Multi-pass membrane protein</topology>
    </subcellularLocation>
</comment>
<dbReference type="NCBIfam" id="TIGR03025">
    <property type="entry name" value="EPS_sugtrans"/>
    <property type="match status" value="1"/>
</dbReference>
<sequence>MLGNLKKTILFFGDLLVMYMSLYLTLLLRYREIPTQNIWEMHFLPFTVLFLVWCAVYYINGLYDIAATKNDVEFYNSVLRNLLVSFAMAAAYFYLLTDNLFHIKPQLVFFIMIGVHSIQFSLWRFWYNAFVQRPEFLKNILVIGMKDEARELVDEIFKKPQLGYRIAAIINGQKMASEFPGVAIYDATADIKKIIRDHGISTVITAVDPRTIPELVQNLFSSLSMRIQFYDLPDFYEKLTGKIPVTGIGHIWFLQNIAKGQNGIYEFLKRSTDLLLATVGLIVSLPFWPIIAVAIKLDSSGPIFFKQNRVGFLGRHFTAVKFRSMRVGAEAEGGPQWASKNDPRVTRLGRFMRKVRLDEIPQFINIIKGEMSLIGPRPERPEFVKTLERDIPFYNERHLVKPGLTGWAQINFQYGESTRDAFKKLQYDLFYVKNRSIPLDLGIVLKTINIMLSGKGQ</sequence>
<evidence type="ECO:0000256" key="4">
    <source>
        <dbReference type="ARBA" id="ARBA00022692"/>
    </source>
</evidence>
<evidence type="ECO:0000256" key="2">
    <source>
        <dbReference type="ARBA" id="ARBA00006464"/>
    </source>
</evidence>
<evidence type="ECO:0000259" key="8">
    <source>
        <dbReference type="Pfam" id="PF02397"/>
    </source>
</evidence>
<gene>
    <name evidence="10" type="ORF">A3J05_00245</name>
</gene>
<protein>
    <submittedName>
        <fullName evidence="10">Uncharacterized protein</fullName>
    </submittedName>
</protein>
<dbReference type="InterPro" id="IPR003362">
    <property type="entry name" value="Bact_transf"/>
</dbReference>
<feature type="transmembrane region" description="Helical" evidence="7">
    <location>
        <begin position="274"/>
        <end position="295"/>
    </location>
</feature>
<evidence type="ECO:0000256" key="1">
    <source>
        <dbReference type="ARBA" id="ARBA00004141"/>
    </source>
</evidence>
<dbReference type="PANTHER" id="PTHR30576:SF0">
    <property type="entry name" value="UNDECAPRENYL-PHOSPHATE N-ACETYLGALACTOSAMINYL 1-PHOSPHATE TRANSFERASE-RELATED"/>
    <property type="match status" value="1"/>
</dbReference>
<dbReference type="Pfam" id="PF02397">
    <property type="entry name" value="Bac_transf"/>
    <property type="match status" value="1"/>
</dbReference>
<keyword evidence="6 7" id="KW-0472">Membrane</keyword>
<evidence type="ECO:0000256" key="5">
    <source>
        <dbReference type="ARBA" id="ARBA00022989"/>
    </source>
</evidence>
<keyword evidence="4 7" id="KW-0812">Transmembrane</keyword>
<name>A0A1F5QAW9_9BACT</name>
<feature type="transmembrane region" description="Helical" evidence="7">
    <location>
        <begin position="9"/>
        <end position="30"/>
    </location>
</feature>
<evidence type="ECO:0000313" key="10">
    <source>
        <dbReference type="EMBL" id="OGE99335.1"/>
    </source>
</evidence>
<evidence type="ECO:0000313" key="11">
    <source>
        <dbReference type="Proteomes" id="UP000177235"/>
    </source>
</evidence>
<keyword evidence="5 7" id="KW-1133">Transmembrane helix</keyword>